<dbReference type="InterPro" id="IPR036280">
    <property type="entry name" value="Multihaem_cyt_sf"/>
</dbReference>
<protein>
    <recommendedName>
        <fullName evidence="2">Doubled CXXCH motif domain-containing protein</fullName>
    </recommendedName>
</protein>
<gene>
    <name evidence="1" type="ORF">ENJ63_00460</name>
</gene>
<organism evidence="1">
    <name type="scientific">Dissulfuribacter thermophilus</name>
    <dbReference type="NCBI Taxonomy" id="1156395"/>
    <lineage>
        <taxon>Bacteria</taxon>
        <taxon>Pseudomonadati</taxon>
        <taxon>Thermodesulfobacteriota</taxon>
        <taxon>Dissulfuribacteria</taxon>
        <taxon>Dissulfuribacterales</taxon>
        <taxon>Dissulfuribacteraceae</taxon>
        <taxon>Dissulfuribacter</taxon>
    </lineage>
</organism>
<dbReference type="EMBL" id="DRND01000042">
    <property type="protein sequence ID" value="HFC46335.1"/>
    <property type="molecule type" value="Genomic_DNA"/>
</dbReference>
<dbReference type="AlphaFoldDB" id="A0A7V2SXU2"/>
<reference evidence="1" key="1">
    <citation type="journal article" date="2020" name="mSystems">
        <title>Genome- and Community-Level Interaction Insights into Carbon Utilization and Element Cycling Functions of Hydrothermarchaeota in Hydrothermal Sediment.</title>
        <authorList>
            <person name="Zhou Z."/>
            <person name="Liu Y."/>
            <person name="Xu W."/>
            <person name="Pan J."/>
            <person name="Luo Z.H."/>
            <person name="Li M."/>
        </authorList>
    </citation>
    <scope>NUCLEOTIDE SEQUENCE [LARGE SCALE GENOMIC DNA]</scope>
    <source>
        <strain evidence="1">HyVt-503</strain>
    </source>
</reference>
<proteinExistence type="predicted"/>
<sequence length="127" mass="14097">MHGERARLFKVDGSDSTIYRSDPSQPPGSIKAPYNVAPVQNNYVLSCLDCHEPHGTFFNSSYLLRREVNGDMVPHSGPPGGEVVYQQRFCERCHTWNHCGGPNGCFTCHYHGARNRGCAGPWSGPNF</sequence>
<comment type="caution">
    <text evidence="1">The sequence shown here is derived from an EMBL/GenBank/DDBJ whole genome shotgun (WGS) entry which is preliminary data.</text>
</comment>
<accession>A0A7V2SXU2</accession>
<name>A0A7V2SXU2_9BACT</name>
<evidence type="ECO:0000313" key="1">
    <source>
        <dbReference type="EMBL" id="HFC46335.1"/>
    </source>
</evidence>
<dbReference type="SUPFAM" id="SSF48695">
    <property type="entry name" value="Multiheme cytochromes"/>
    <property type="match status" value="1"/>
</dbReference>
<evidence type="ECO:0008006" key="2">
    <source>
        <dbReference type="Google" id="ProtNLM"/>
    </source>
</evidence>
<dbReference type="Proteomes" id="UP000885797">
    <property type="component" value="Unassembled WGS sequence"/>
</dbReference>